<accession>A0ABT4ALT1</accession>
<dbReference type="SUPFAM" id="SSF54637">
    <property type="entry name" value="Thioesterase/thiol ester dehydrase-isomerase"/>
    <property type="match status" value="1"/>
</dbReference>
<reference evidence="2 3" key="1">
    <citation type="submission" date="2022-11" db="EMBL/GenBank/DDBJ databases">
        <title>Minimal conservation of predation-associated metabolite biosynthetic gene clusters underscores biosynthetic potential of Myxococcota including descriptions for ten novel species: Archangium lansinium sp. nov., Myxococcus landrumus sp. nov., Nannocystis bai.</title>
        <authorList>
            <person name="Ahearne A."/>
            <person name="Stevens C."/>
            <person name="Phillips K."/>
        </authorList>
    </citation>
    <scope>NUCLEOTIDE SEQUENCE [LARGE SCALE GENOMIC DNA]</scope>
    <source>
        <strain evidence="2 3">MIWBW</strain>
    </source>
</reference>
<dbReference type="PANTHER" id="PTHR30272">
    <property type="entry name" value="3-HYDROXYACYL-[ACYL-CARRIER-PROTEIN] DEHYDRATASE"/>
    <property type="match status" value="1"/>
</dbReference>
<dbReference type="RefSeq" id="WP_267541090.1">
    <property type="nucleotide sequence ID" value="NZ_JAPNKA010000001.1"/>
</dbReference>
<keyword evidence="1 2" id="KW-0456">Lyase</keyword>
<protein>
    <submittedName>
        <fullName evidence="2">3-hydroxyacyl-ACP dehydratase FabZ</fullName>
        <ecNumber evidence="2">4.2.1.59</ecNumber>
    </submittedName>
</protein>
<dbReference type="InterPro" id="IPR013114">
    <property type="entry name" value="FabA_FabZ"/>
</dbReference>
<proteinExistence type="predicted"/>
<organism evidence="2 3">
    <name type="scientific">Archangium lansingense</name>
    <dbReference type="NCBI Taxonomy" id="2995310"/>
    <lineage>
        <taxon>Bacteria</taxon>
        <taxon>Pseudomonadati</taxon>
        <taxon>Myxococcota</taxon>
        <taxon>Myxococcia</taxon>
        <taxon>Myxococcales</taxon>
        <taxon>Cystobacterineae</taxon>
        <taxon>Archangiaceae</taxon>
        <taxon>Archangium</taxon>
    </lineage>
</organism>
<dbReference type="Pfam" id="PF07977">
    <property type="entry name" value="FabA"/>
    <property type="match status" value="1"/>
</dbReference>
<dbReference type="NCBIfam" id="NF000582">
    <property type="entry name" value="PRK00006.1"/>
    <property type="match status" value="1"/>
</dbReference>
<sequence length="161" mass="18315">MRFFLIDRVRELHIGERIVALKNVTMESAFFDQHFPGMPILPGVLGMEALAQSSGYLISRSVWEKEQRQVLPLFTGVSRARFVRAIRPGDQLVIEARLQVLERSLATTQASGRVDGELALRAELSFALKEYRGEPEYAAVVQQGEMLRRIIEGPWDARMEE</sequence>
<dbReference type="Proteomes" id="UP001207654">
    <property type="component" value="Unassembled WGS sequence"/>
</dbReference>
<name>A0ABT4ALT1_9BACT</name>
<dbReference type="EMBL" id="JAPNKA010000001">
    <property type="protein sequence ID" value="MCY1082526.1"/>
    <property type="molecule type" value="Genomic_DNA"/>
</dbReference>
<dbReference type="Gene3D" id="3.10.129.10">
    <property type="entry name" value="Hotdog Thioesterase"/>
    <property type="match status" value="1"/>
</dbReference>
<evidence type="ECO:0000313" key="2">
    <source>
        <dbReference type="EMBL" id="MCY1082526.1"/>
    </source>
</evidence>
<evidence type="ECO:0000256" key="1">
    <source>
        <dbReference type="ARBA" id="ARBA00023239"/>
    </source>
</evidence>
<dbReference type="GO" id="GO:0019171">
    <property type="term" value="F:(3R)-hydroxyacyl-[acyl-carrier-protein] dehydratase activity"/>
    <property type="evidence" value="ECO:0007669"/>
    <property type="project" value="UniProtKB-EC"/>
</dbReference>
<comment type="caution">
    <text evidence="2">The sequence shown here is derived from an EMBL/GenBank/DDBJ whole genome shotgun (WGS) entry which is preliminary data.</text>
</comment>
<gene>
    <name evidence="2" type="primary">fabZ</name>
    <name evidence="2" type="ORF">OV287_49575</name>
</gene>
<keyword evidence="3" id="KW-1185">Reference proteome</keyword>
<evidence type="ECO:0000313" key="3">
    <source>
        <dbReference type="Proteomes" id="UP001207654"/>
    </source>
</evidence>
<dbReference type="InterPro" id="IPR029069">
    <property type="entry name" value="HotDog_dom_sf"/>
</dbReference>
<dbReference type="PANTHER" id="PTHR30272:SF1">
    <property type="entry name" value="3-HYDROXYACYL-[ACYL-CARRIER-PROTEIN] DEHYDRATASE"/>
    <property type="match status" value="1"/>
</dbReference>
<dbReference type="EC" id="4.2.1.59" evidence="2"/>
<dbReference type="CDD" id="cd01288">
    <property type="entry name" value="FabZ"/>
    <property type="match status" value="1"/>
</dbReference>